<feature type="domain" description="Alanine dehydrogenase/pyridine nucleotide transhydrogenase N-terminal" evidence="3">
    <location>
        <begin position="4"/>
        <end position="131"/>
    </location>
</feature>
<accession>A0ABY4W1X2</accession>
<dbReference type="SUPFAM" id="SSF51735">
    <property type="entry name" value="NAD(P)-binding Rossmann-fold domains"/>
    <property type="match status" value="1"/>
</dbReference>
<evidence type="ECO:0000313" key="5">
    <source>
        <dbReference type="Proteomes" id="UP001056291"/>
    </source>
</evidence>
<dbReference type="PANTHER" id="PTHR42795:SF1">
    <property type="entry name" value="ALANINE DEHYDROGENASE"/>
    <property type="match status" value="1"/>
</dbReference>
<keyword evidence="5" id="KW-1185">Reference proteome</keyword>
<dbReference type="Proteomes" id="UP001056291">
    <property type="component" value="Chromosome"/>
</dbReference>
<evidence type="ECO:0000259" key="3">
    <source>
        <dbReference type="SMART" id="SM01003"/>
    </source>
</evidence>
<feature type="domain" description="Alanine dehydrogenase/pyridine nucleotide transhydrogenase NAD(H)-binding" evidence="2">
    <location>
        <begin position="143"/>
        <end position="290"/>
    </location>
</feature>
<reference evidence="4" key="1">
    <citation type="submission" date="2022-06" db="EMBL/GenBank/DDBJ databases">
        <title>Sneathiella actinostolidae sp. nov., isolated from a sea anemonein the Western Pacific Ocean.</title>
        <authorList>
            <person name="Wei M.J."/>
        </authorList>
    </citation>
    <scope>NUCLEOTIDE SEQUENCE</scope>
    <source>
        <strain evidence="4">PHK-P5</strain>
    </source>
</reference>
<dbReference type="InterPro" id="IPR007698">
    <property type="entry name" value="AlaDH/PNT_NAD(H)-bd"/>
</dbReference>
<dbReference type="SUPFAM" id="SSF52283">
    <property type="entry name" value="Formate/glycerate dehydrogenase catalytic domain-like"/>
    <property type="match status" value="1"/>
</dbReference>
<proteinExistence type="predicted"/>
<dbReference type="SMART" id="SM01002">
    <property type="entry name" value="AlaDh_PNT_C"/>
    <property type="match status" value="1"/>
</dbReference>
<sequence>MKIGVPKEIKPQEGRVALLPEQVENLTGDGEEVFVQKDAGLLSGISDQDYSAAGATICQTAAEIFEAAELIVKVKEILPAEFDLLQKHHILLTNIHSANDRPQLDQLLKVGLTAIAAEDTHQFGSPNCPLAGEVGAFEGVRLSLAHHGGTGRHFMSHFGAPVSKAIVLGLGHVGRGALRTLLSLGVEVVGLDINPGARKQASLDWHNAHFRADDIANLHDYLGAADMIFNCVMWPKHRNDHLIHRSDLARLKPTAVIVDISCDEGGAIETSRPTSWQDPVYVEDGIRHFCVDNIPGAVPISSSAGYASALLPHIKSIAKHGVLEACRRDLWLAQGLNCVDGILTLEEAARVQGRDFTPAAEILNK</sequence>
<organism evidence="4 5">
    <name type="scientific">Sneathiella marina</name>
    <dbReference type="NCBI Taxonomy" id="2950108"/>
    <lineage>
        <taxon>Bacteria</taxon>
        <taxon>Pseudomonadati</taxon>
        <taxon>Pseudomonadota</taxon>
        <taxon>Alphaproteobacteria</taxon>
        <taxon>Sneathiellales</taxon>
        <taxon>Sneathiellaceae</taxon>
        <taxon>Sneathiella</taxon>
    </lineage>
</organism>
<protein>
    <recommendedName>
        <fullName evidence="6">Alanine dehydrogenase</fullName>
    </recommendedName>
</protein>
<dbReference type="EMBL" id="CP098747">
    <property type="protein sequence ID" value="USG61182.1"/>
    <property type="molecule type" value="Genomic_DNA"/>
</dbReference>
<dbReference type="SMART" id="SM01003">
    <property type="entry name" value="AlaDh_PNT_N"/>
    <property type="match status" value="1"/>
</dbReference>
<evidence type="ECO:0000259" key="2">
    <source>
        <dbReference type="SMART" id="SM01002"/>
    </source>
</evidence>
<dbReference type="Gene3D" id="3.40.50.720">
    <property type="entry name" value="NAD(P)-binding Rossmann-like Domain"/>
    <property type="match status" value="2"/>
</dbReference>
<keyword evidence="1" id="KW-0560">Oxidoreductase</keyword>
<evidence type="ECO:0008006" key="6">
    <source>
        <dbReference type="Google" id="ProtNLM"/>
    </source>
</evidence>
<evidence type="ECO:0000256" key="1">
    <source>
        <dbReference type="ARBA" id="ARBA00023002"/>
    </source>
</evidence>
<dbReference type="InterPro" id="IPR036291">
    <property type="entry name" value="NAD(P)-bd_dom_sf"/>
</dbReference>
<dbReference type="Pfam" id="PF05222">
    <property type="entry name" value="AlaDh_PNT_N"/>
    <property type="match status" value="1"/>
</dbReference>
<evidence type="ECO:0000313" key="4">
    <source>
        <dbReference type="EMBL" id="USG61182.1"/>
    </source>
</evidence>
<name>A0ABY4W1X2_9PROT</name>
<dbReference type="PANTHER" id="PTHR42795">
    <property type="entry name" value="ALANINE DEHYDROGENASE"/>
    <property type="match status" value="1"/>
</dbReference>
<dbReference type="Pfam" id="PF01262">
    <property type="entry name" value="AlaDh_PNT_C"/>
    <property type="match status" value="1"/>
</dbReference>
<dbReference type="RefSeq" id="WP_251934169.1">
    <property type="nucleotide sequence ID" value="NZ_CP098747.1"/>
</dbReference>
<gene>
    <name evidence="4" type="ORF">NBZ79_18660</name>
</gene>
<dbReference type="InterPro" id="IPR007886">
    <property type="entry name" value="AlaDH/PNT_N"/>
</dbReference>